<sequence length="102" mass="11056">MNPRVQSNHKTRIPILADRSGLRLLPHNEGAIVKDVAVGTGAESLTISKNSIVTSIDGIKINSGNFDQVTSMLSNRNVDSVTVCWIGPENQTCKELVLNSRI</sequence>
<protein>
    <recommendedName>
        <fullName evidence="3">PDZ domain-containing protein</fullName>
    </recommendedName>
</protein>
<evidence type="ECO:0000313" key="2">
    <source>
        <dbReference type="Proteomes" id="UP000631300"/>
    </source>
</evidence>
<dbReference type="EMBL" id="BMXP01000014">
    <property type="protein sequence ID" value="GGW97095.1"/>
    <property type="molecule type" value="Genomic_DNA"/>
</dbReference>
<dbReference type="InterPro" id="IPR036034">
    <property type="entry name" value="PDZ_sf"/>
</dbReference>
<dbReference type="AlphaFoldDB" id="A0A918N1B0"/>
<keyword evidence="2" id="KW-1185">Reference proteome</keyword>
<dbReference type="Proteomes" id="UP000631300">
    <property type="component" value="Unassembled WGS sequence"/>
</dbReference>
<dbReference type="SUPFAM" id="SSF50156">
    <property type="entry name" value="PDZ domain-like"/>
    <property type="match status" value="1"/>
</dbReference>
<evidence type="ECO:0008006" key="3">
    <source>
        <dbReference type="Google" id="ProtNLM"/>
    </source>
</evidence>
<comment type="caution">
    <text evidence="1">The sequence shown here is derived from an EMBL/GenBank/DDBJ whole genome shotgun (WGS) entry which is preliminary data.</text>
</comment>
<reference evidence="1" key="2">
    <citation type="submission" date="2020-09" db="EMBL/GenBank/DDBJ databases">
        <authorList>
            <person name="Sun Q."/>
            <person name="Kim S."/>
        </authorList>
    </citation>
    <scope>NUCLEOTIDE SEQUENCE</scope>
    <source>
        <strain evidence="1">KCTC 22164</strain>
    </source>
</reference>
<dbReference type="Gene3D" id="2.30.42.10">
    <property type="match status" value="1"/>
</dbReference>
<name>A0A918N1B0_9ALTE</name>
<accession>A0A918N1B0</accession>
<organism evidence="1 2">
    <name type="scientific">Alteromonas halophila</name>
    <dbReference type="NCBI Taxonomy" id="516698"/>
    <lineage>
        <taxon>Bacteria</taxon>
        <taxon>Pseudomonadati</taxon>
        <taxon>Pseudomonadota</taxon>
        <taxon>Gammaproteobacteria</taxon>
        <taxon>Alteromonadales</taxon>
        <taxon>Alteromonadaceae</taxon>
        <taxon>Alteromonas/Salinimonas group</taxon>
        <taxon>Alteromonas</taxon>
    </lineage>
</organism>
<evidence type="ECO:0000313" key="1">
    <source>
        <dbReference type="EMBL" id="GGW97095.1"/>
    </source>
</evidence>
<proteinExistence type="predicted"/>
<reference evidence="1" key="1">
    <citation type="journal article" date="2014" name="Int. J. Syst. Evol. Microbiol.">
        <title>Complete genome sequence of Corynebacterium casei LMG S-19264T (=DSM 44701T), isolated from a smear-ripened cheese.</title>
        <authorList>
            <consortium name="US DOE Joint Genome Institute (JGI-PGF)"/>
            <person name="Walter F."/>
            <person name="Albersmeier A."/>
            <person name="Kalinowski J."/>
            <person name="Ruckert C."/>
        </authorList>
    </citation>
    <scope>NUCLEOTIDE SEQUENCE</scope>
    <source>
        <strain evidence="1">KCTC 22164</strain>
    </source>
</reference>
<gene>
    <name evidence="1" type="ORF">GCM10007391_34030</name>
</gene>